<gene>
    <name evidence="1" type="ORF">EDD73_1298</name>
</gene>
<dbReference type="Proteomes" id="UP000294813">
    <property type="component" value="Unassembled WGS sequence"/>
</dbReference>
<dbReference type="EMBL" id="SLXT01000029">
    <property type="protein sequence ID" value="TCP61255.1"/>
    <property type="molecule type" value="Genomic_DNA"/>
</dbReference>
<dbReference type="InterPro" id="IPR024405">
    <property type="entry name" value="Phage_BhlA/UviB"/>
</dbReference>
<accession>A0A4R2RPY6</accession>
<dbReference type="Pfam" id="PF10960">
    <property type="entry name" value="Holin_BhlA"/>
    <property type="match status" value="1"/>
</dbReference>
<name>A0A4R2RPY6_9FIRM</name>
<dbReference type="AlphaFoldDB" id="A0A4R2RPY6"/>
<evidence type="ECO:0000313" key="1">
    <source>
        <dbReference type="EMBL" id="TCP61255.1"/>
    </source>
</evidence>
<dbReference type="OrthoDB" id="2680433at2"/>
<dbReference type="RefSeq" id="WP_131920427.1">
    <property type="nucleotide sequence ID" value="NZ_JAOQNU010000030.1"/>
</dbReference>
<protein>
    <submittedName>
        <fullName evidence="1">BhlA-like holin</fullName>
    </submittedName>
</protein>
<organism evidence="1 2">
    <name type="scientific">Heliophilum fasciatum</name>
    <dbReference type="NCBI Taxonomy" id="35700"/>
    <lineage>
        <taxon>Bacteria</taxon>
        <taxon>Bacillati</taxon>
        <taxon>Bacillota</taxon>
        <taxon>Clostridia</taxon>
        <taxon>Eubacteriales</taxon>
        <taxon>Heliobacteriaceae</taxon>
        <taxon>Heliophilum</taxon>
    </lineage>
</organism>
<reference evidence="1 2" key="1">
    <citation type="submission" date="2019-03" db="EMBL/GenBank/DDBJ databases">
        <title>Genomic Encyclopedia of Type Strains, Phase IV (KMG-IV): sequencing the most valuable type-strain genomes for metagenomic binning, comparative biology and taxonomic classification.</title>
        <authorList>
            <person name="Goeker M."/>
        </authorList>
    </citation>
    <scope>NUCLEOTIDE SEQUENCE [LARGE SCALE GENOMIC DNA]</scope>
    <source>
        <strain evidence="1 2">DSM 11170</strain>
    </source>
</reference>
<evidence type="ECO:0000313" key="2">
    <source>
        <dbReference type="Proteomes" id="UP000294813"/>
    </source>
</evidence>
<keyword evidence="2" id="KW-1185">Reference proteome</keyword>
<proteinExistence type="predicted"/>
<sequence>MDSLMAEALSQGLWATLFVSLYLYQLQESRRLQTEAKLREDKLTDFLIDVSKQFEILALQYQKLSGDVQEIKVEIRGRNQS</sequence>
<comment type="caution">
    <text evidence="1">The sequence shown here is derived from an EMBL/GenBank/DDBJ whole genome shotgun (WGS) entry which is preliminary data.</text>
</comment>